<proteinExistence type="predicted"/>
<keyword evidence="3" id="KW-0479">Metal-binding</keyword>
<keyword evidence="3" id="KW-0863">Zinc-finger</keyword>
<keyword evidence="3" id="KW-0862">Zinc</keyword>
<dbReference type="EMBL" id="CP120576">
    <property type="protein sequence ID" value="WEY83410.1"/>
    <property type="molecule type" value="Genomic_DNA"/>
</dbReference>
<reference evidence="1 5" key="1">
    <citation type="submission" date="2014-12" db="EMBL/GenBank/DDBJ databases">
        <title>Comparative genome analysis of Bacillus coagulans HM-08, Clostridium butyricum HM-68, Bacillus subtilis HM-66 and Bacillus licheniformis BL-09.</title>
        <authorList>
            <person name="Zhang H."/>
        </authorList>
    </citation>
    <scope>NUCLEOTIDE SEQUENCE [LARGE SCALE GENOMIC DNA]</scope>
    <source>
        <strain evidence="1 5">HM-66</strain>
    </source>
</reference>
<evidence type="ECO:0000313" key="3">
    <source>
        <dbReference type="EMBL" id="WEY83410.1"/>
    </source>
</evidence>
<dbReference type="Pfam" id="PF10782">
    <property type="entry name" value="zf-C2HCIx2C"/>
    <property type="match status" value="1"/>
</dbReference>
<dbReference type="STRING" id="483913.AN935_10675"/>
<dbReference type="PATRIC" id="fig|1423.134.peg.199"/>
<dbReference type="OMA" id="QCTVGEK"/>
<sequence>MDKKMIFKELTELHDEYCKDCFIKKQFRKEFGKTYAHSFCINKCTVGEKLKQYGDVLTNH</sequence>
<evidence type="ECO:0000313" key="2">
    <source>
        <dbReference type="EMBL" id="KZD91424.1"/>
    </source>
</evidence>
<evidence type="ECO:0000313" key="6">
    <source>
        <dbReference type="Proteomes" id="UP000076442"/>
    </source>
</evidence>
<dbReference type="GO" id="GO:0008270">
    <property type="term" value="F:zinc ion binding"/>
    <property type="evidence" value="ECO:0007669"/>
    <property type="project" value="UniProtKB-KW"/>
</dbReference>
<dbReference type="RefSeq" id="WP_004399003.1">
    <property type="nucleotide sequence ID" value="NZ_AP024621.1"/>
</dbReference>
<dbReference type="Proteomes" id="UP000076442">
    <property type="component" value="Unassembled WGS sequence"/>
</dbReference>
<dbReference type="Proteomes" id="UP001229422">
    <property type="component" value="Chromosome"/>
</dbReference>
<dbReference type="AlphaFoldDB" id="A0A0C3LKP4"/>
<reference evidence="4" key="4">
    <citation type="submission" date="2023-05" db="EMBL/GenBank/DDBJ databases">
        <title>Complete genome sequence of Bacillus subtilis SRCM117797 isolated from Soybean paste.</title>
        <authorList>
            <person name="Abraha H.B."/>
            <person name="Kim K.-P."/>
            <person name="Ryu M.-S."/>
            <person name="Jeong D.-Y."/>
        </authorList>
    </citation>
    <scope>NUCLEOTIDE SEQUENCE</scope>
    <source>
        <strain evidence="4">SRCM117797</strain>
    </source>
</reference>
<dbReference type="EMBL" id="JXBC01000003">
    <property type="protein sequence ID" value="KIU11318.1"/>
    <property type="molecule type" value="Genomic_DNA"/>
</dbReference>
<evidence type="ECO:0000313" key="4">
    <source>
        <dbReference type="EMBL" id="WHM21781.1"/>
    </source>
</evidence>
<dbReference type="EMBL" id="CP125292">
    <property type="protein sequence ID" value="WHM21781.1"/>
    <property type="molecule type" value="Genomic_DNA"/>
</dbReference>
<dbReference type="Proteomes" id="UP001214898">
    <property type="component" value="Chromosome"/>
</dbReference>
<gene>
    <name evidence="3" type="primary">ypeQ</name>
    <name evidence="2" type="ORF">B4122_2066</name>
    <name evidence="3" type="ORF">P5633_13355</name>
    <name evidence="4" type="ORF">QL281_01350</name>
    <name evidence="1" type="ORF">SC09_Contig24orf00259</name>
</gene>
<protein>
    <submittedName>
        <fullName evidence="3">Zinc-finger domain-containing protein</fullName>
    </submittedName>
</protein>
<organism evidence="1 5">
    <name type="scientific">Bacillus subtilis</name>
    <dbReference type="NCBI Taxonomy" id="1423"/>
    <lineage>
        <taxon>Bacteria</taxon>
        <taxon>Bacillati</taxon>
        <taxon>Bacillota</taxon>
        <taxon>Bacilli</taxon>
        <taxon>Bacillales</taxon>
        <taxon>Bacillaceae</taxon>
        <taxon>Bacillus</taxon>
    </lineage>
</organism>
<name>A0A0C3LKP4_BACIU</name>
<evidence type="ECO:0000313" key="1">
    <source>
        <dbReference type="EMBL" id="KIU11318.1"/>
    </source>
</evidence>
<dbReference type="EMBL" id="LJZV01000012">
    <property type="protein sequence ID" value="KZD91424.1"/>
    <property type="molecule type" value="Genomic_DNA"/>
</dbReference>
<evidence type="ECO:0000313" key="5">
    <source>
        <dbReference type="Proteomes" id="UP000032247"/>
    </source>
</evidence>
<dbReference type="InterPro" id="IPR019718">
    <property type="entry name" value="DUF2602"/>
</dbReference>
<accession>A0A0C3LKP4</accession>
<reference evidence="2 6" key="2">
    <citation type="submission" date="2015-09" db="EMBL/GenBank/DDBJ databases">
        <title>Spore heat resistance.</title>
        <authorList>
            <person name="Boekhorst J."/>
            <person name="Berendsen E.M."/>
            <person name="Wells-Bennik M.H."/>
            <person name="Kuipers O.P."/>
        </authorList>
    </citation>
    <scope>NUCLEOTIDE SEQUENCE [LARGE SCALE GENOMIC DNA]</scope>
    <source>
        <strain evidence="2 6">B4122</strain>
    </source>
</reference>
<dbReference type="Proteomes" id="UP000032247">
    <property type="component" value="Unassembled WGS sequence"/>
</dbReference>
<reference evidence="3" key="3">
    <citation type="submission" date="2023-03" db="EMBL/GenBank/DDBJ databases">
        <title>Complete genome sequences of 52 Bacillus and Priestia strains isolated from West-African fermentations and 26 reference strains from the DSMZ collection.</title>
        <authorList>
            <person name="Wiedenbein E.S."/>
            <person name="Canoy T.S."/>
            <person name="Hui Y."/>
            <person name="Parkouda C."/>
            <person name="Dawende C."/>
            <person name="Ametefe E."/>
            <person name="Jespersen L."/>
            <person name="Nielsen D.S."/>
        </authorList>
    </citation>
    <scope>NUCLEOTIDE SEQUENCE</scope>
    <source>
        <strain evidence="3">PRO56</strain>
    </source>
</reference>